<reference evidence="2 3" key="1">
    <citation type="journal article" date="2014" name="Genome Biol. Evol.">
        <title>The secreted proteins of Achlya hypogyna and Thraustotheca clavata identify the ancestral oomycete secretome and reveal gene acquisitions by horizontal gene transfer.</title>
        <authorList>
            <person name="Misner I."/>
            <person name="Blouin N."/>
            <person name="Leonard G."/>
            <person name="Richards T.A."/>
            <person name="Lane C.E."/>
        </authorList>
    </citation>
    <scope>NUCLEOTIDE SEQUENCE [LARGE SCALE GENOMIC DNA]</scope>
    <source>
        <strain evidence="2 3">ATCC 34112</strain>
    </source>
</reference>
<keyword evidence="3" id="KW-1185">Reference proteome</keyword>
<gene>
    <name evidence="2" type="ORF">THRCLA_06429</name>
</gene>
<protein>
    <recommendedName>
        <fullName evidence="1">Protein Lines N-terminal domain-containing protein</fullName>
    </recommendedName>
</protein>
<sequence>MDKLLGTNSTEAFAALKSLEKSTQFTTESDVQEWLSNILIEPICGALGYQFQLIRSLLDQDDQNNQMQLWILQTLPSKNDLFYDWCDRLKEIANIASSFAYEFVCFLRSVYVHYEQDAEKMSVQMLPLIFDKSIPQAIQVEIVAWLDDILGQLDVTHEESRAFLDVLAGHFALMFPFFIQTALATNSDVGADFFIGESTAPFVQHYLLLGLHLLQSITMVDGWKPAPTTQEQIEIWSNYIRSPELDFEHLRTHLLQIVCEEDDFLVSVLYKALVVYTNLRLVDFVGDPLPLTTDSLSPPSLFDYFCHVIHDDHSVLIDFLTSDETEALTYFVAFLRYLQKEWLSCTTQWKNENRYDAIIKLLQACRDELCRFDQQKIIRFDITPLLRRLDFVLSLTTAE</sequence>
<dbReference type="AlphaFoldDB" id="A0A1V9ZNU5"/>
<organism evidence="2 3">
    <name type="scientific">Thraustotheca clavata</name>
    <dbReference type="NCBI Taxonomy" id="74557"/>
    <lineage>
        <taxon>Eukaryota</taxon>
        <taxon>Sar</taxon>
        <taxon>Stramenopiles</taxon>
        <taxon>Oomycota</taxon>
        <taxon>Saprolegniomycetes</taxon>
        <taxon>Saprolegniales</taxon>
        <taxon>Achlyaceae</taxon>
        <taxon>Thraustotheca</taxon>
    </lineage>
</organism>
<evidence type="ECO:0000313" key="3">
    <source>
        <dbReference type="Proteomes" id="UP000243217"/>
    </source>
</evidence>
<dbReference type="EMBL" id="JNBS01001793">
    <property type="protein sequence ID" value="OQR99643.1"/>
    <property type="molecule type" value="Genomic_DNA"/>
</dbReference>
<dbReference type="Proteomes" id="UP000243217">
    <property type="component" value="Unassembled WGS sequence"/>
</dbReference>
<feature type="domain" description="Protein Lines N-terminal" evidence="1">
    <location>
        <begin position="249"/>
        <end position="343"/>
    </location>
</feature>
<dbReference type="InterPro" id="IPR032794">
    <property type="entry name" value="LINES_N"/>
</dbReference>
<evidence type="ECO:0000259" key="1">
    <source>
        <dbReference type="Pfam" id="PF14694"/>
    </source>
</evidence>
<proteinExistence type="predicted"/>
<name>A0A1V9ZNU5_9STRA</name>
<evidence type="ECO:0000313" key="2">
    <source>
        <dbReference type="EMBL" id="OQR99643.1"/>
    </source>
</evidence>
<dbReference type="Pfam" id="PF14694">
    <property type="entry name" value="LINES_N"/>
    <property type="match status" value="1"/>
</dbReference>
<dbReference type="OrthoDB" id="8251209at2759"/>
<accession>A0A1V9ZNU5</accession>
<comment type="caution">
    <text evidence="2">The sequence shown here is derived from an EMBL/GenBank/DDBJ whole genome shotgun (WGS) entry which is preliminary data.</text>
</comment>